<dbReference type="RefSeq" id="XP_068072520.1">
    <property type="nucleotide sequence ID" value="XM_068216419.2"/>
</dbReference>
<evidence type="ECO:0000313" key="4">
    <source>
        <dbReference type="Proteomes" id="UP000000437"/>
    </source>
</evidence>
<evidence type="ECO:0000256" key="2">
    <source>
        <dbReference type="SAM" id="SignalP"/>
    </source>
</evidence>
<dbReference type="AlphaFoldDB" id="A0AB32TGJ1"/>
<evidence type="ECO:0000256" key="1">
    <source>
        <dbReference type="SAM" id="Phobius"/>
    </source>
</evidence>
<feature type="transmembrane region" description="Helical" evidence="1">
    <location>
        <begin position="234"/>
        <end position="256"/>
    </location>
</feature>
<dbReference type="PANTHER" id="PTHR21063">
    <property type="entry name" value="LFA-3"/>
    <property type="match status" value="1"/>
</dbReference>
<keyword evidence="2" id="KW-0732">Signal</keyword>
<keyword evidence="1" id="KW-0472">Membrane</keyword>
<protein>
    <submittedName>
        <fullName evidence="5">SLAM family member 5</fullName>
    </submittedName>
</protein>
<evidence type="ECO:0000259" key="3">
    <source>
        <dbReference type="PROSITE" id="PS50835"/>
    </source>
</evidence>
<dbReference type="PROSITE" id="PS50835">
    <property type="entry name" value="IG_LIKE"/>
    <property type="match status" value="1"/>
</dbReference>
<name>A0AB32TGJ1_DANRE</name>
<dbReference type="GeneID" id="100329398"/>
<dbReference type="RefSeq" id="XP_073793321.1">
    <property type="nucleotide sequence ID" value="XM_073937220.1"/>
</dbReference>
<dbReference type="Pfam" id="PF07686">
    <property type="entry name" value="V-set"/>
    <property type="match status" value="1"/>
</dbReference>
<evidence type="ECO:0000313" key="5">
    <source>
        <dbReference type="RefSeq" id="XP_068072520.1"/>
    </source>
</evidence>
<dbReference type="Proteomes" id="UP000000437">
    <property type="component" value="Chromosome 22"/>
</dbReference>
<dbReference type="SUPFAM" id="SSF48726">
    <property type="entry name" value="Immunoglobulin"/>
    <property type="match status" value="2"/>
</dbReference>
<dbReference type="SMART" id="SM00409">
    <property type="entry name" value="IG"/>
    <property type="match status" value="2"/>
</dbReference>
<dbReference type="PANTHER" id="PTHR21063:SF4">
    <property type="entry name" value="CD48 ANTIGEN-RELATED"/>
    <property type="match status" value="1"/>
</dbReference>
<proteinExistence type="predicted"/>
<dbReference type="InterPro" id="IPR003599">
    <property type="entry name" value="Ig_sub"/>
</dbReference>
<dbReference type="KEGG" id="dre:100329398"/>
<keyword evidence="4" id="KW-1185">Reference proteome</keyword>
<dbReference type="InterPro" id="IPR007110">
    <property type="entry name" value="Ig-like_dom"/>
</dbReference>
<gene>
    <name evidence="5" type="primary">LOC100329398</name>
</gene>
<keyword evidence="1" id="KW-0812">Transmembrane</keyword>
<feature type="domain" description="Ig-like" evidence="3">
    <location>
        <begin position="131"/>
        <end position="217"/>
    </location>
</feature>
<feature type="signal peptide" evidence="2">
    <location>
        <begin position="1"/>
        <end position="16"/>
    </location>
</feature>
<dbReference type="Gene3D" id="2.60.40.10">
    <property type="entry name" value="Immunoglobulins"/>
    <property type="match status" value="2"/>
</dbReference>
<organism evidence="4 5">
    <name type="scientific">Danio rerio</name>
    <name type="common">Zebrafish</name>
    <name type="synonym">Brachydanio rerio</name>
    <dbReference type="NCBI Taxonomy" id="7955"/>
    <lineage>
        <taxon>Eukaryota</taxon>
        <taxon>Metazoa</taxon>
        <taxon>Chordata</taxon>
        <taxon>Craniata</taxon>
        <taxon>Vertebrata</taxon>
        <taxon>Euteleostomi</taxon>
        <taxon>Actinopterygii</taxon>
        <taxon>Neopterygii</taxon>
        <taxon>Teleostei</taxon>
        <taxon>Ostariophysi</taxon>
        <taxon>Cypriniformes</taxon>
        <taxon>Danionidae</taxon>
        <taxon>Danioninae</taxon>
        <taxon>Danio</taxon>
    </lineage>
</organism>
<dbReference type="InterPro" id="IPR036179">
    <property type="entry name" value="Ig-like_dom_sf"/>
</dbReference>
<accession>A0AB32TGJ1</accession>
<reference evidence="5" key="1">
    <citation type="submission" date="2025-08" db="UniProtKB">
        <authorList>
            <consortium name="RefSeq"/>
        </authorList>
    </citation>
    <scope>IDENTIFICATION</scope>
    <source>
        <strain evidence="5">Tuebingen</strain>
        <tissue evidence="5">Fibroblasts and whole tissue</tissue>
    </source>
</reference>
<dbReference type="InterPro" id="IPR013783">
    <property type="entry name" value="Ig-like_fold"/>
</dbReference>
<feature type="chain" id="PRO_5044209395" evidence="2">
    <location>
        <begin position="17"/>
        <end position="275"/>
    </location>
</feature>
<keyword evidence="1" id="KW-1133">Transmembrane helix</keyword>
<dbReference type="InterPro" id="IPR013106">
    <property type="entry name" value="Ig_V-set"/>
</dbReference>
<sequence>MLDVFIFFCLCSWSLAGVFGVEVKPVLVTEGDSVSLHISVTEEERNNEIEWRFGNGYTLIAKLFTKNNTSKFFDTAADGRFKGRLKLDHQTGSLTITNSRSTDSGLYNVISEHGNPLFTFNCTVYGRLPVPDVLFNSSQCSSSLSSSQNCSVVCSVVNVSAVSLSWYKGKSVLSSISVSDLSISLSLPLEVEYQDNNTYSCVINNTISNQTTHLDINTHCQPCSGYIYCFGIEAVIRLVLAAQVGVATVAVLIYDIRTRSLHLKRRGQTSVSNTD</sequence>